<dbReference type="AlphaFoldDB" id="A0A8J5W707"/>
<evidence type="ECO:0000256" key="2">
    <source>
        <dbReference type="ARBA" id="ARBA00022448"/>
    </source>
</evidence>
<evidence type="ECO:0000256" key="1">
    <source>
        <dbReference type="ARBA" id="ARBA00005814"/>
    </source>
</evidence>
<evidence type="ECO:0000313" key="5">
    <source>
        <dbReference type="Proteomes" id="UP000729402"/>
    </source>
</evidence>
<evidence type="ECO:0000256" key="3">
    <source>
        <dbReference type="SAM" id="MobiDB-lite"/>
    </source>
</evidence>
<gene>
    <name evidence="4" type="ORF">GUJ93_ZPchr0015g6999</name>
</gene>
<comment type="similarity">
    <text evidence="1">Belongs to the ABC transporter superfamily. ABCG family. Eye pigment precursor importer (TC 3.A.1.204) subfamily.</text>
</comment>
<dbReference type="InterPro" id="IPR052215">
    <property type="entry name" value="Plant_ABCG"/>
</dbReference>
<name>A0A8J5W707_ZIZPA</name>
<sequence length="120" mass="12977">MMMLTVREAVHYSAKLQLPSAMSAATKRERAEETLWEMGLEGAADTRIDGTAEVSVWGGRQRKGNTDGMRIAESGRKASSMSGVEGESEAWGVGPMVLPRGGHHHRRRGMRPAAIDGARS</sequence>
<dbReference type="Proteomes" id="UP000729402">
    <property type="component" value="Unassembled WGS sequence"/>
</dbReference>
<accession>A0A8J5W707</accession>
<dbReference type="PANTHER" id="PTHR48042">
    <property type="entry name" value="ABC TRANSPORTER G FAMILY MEMBER 11"/>
    <property type="match status" value="1"/>
</dbReference>
<evidence type="ECO:0000313" key="4">
    <source>
        <dbReference type="EMBL" id="KAG8083404.1"/>
    </source>
</evidence>
<dbReference type="PANTHER" id="PTHR48042:SF19">
    <property type="entry name" value="OS09G0472100 PROTEIN"/>
    <property type="match status" value="1"/>
</dbReference>
<keyword evidence="2" id="KW-0813">Transport</keyword>
<reference evidence="4" key="2">
    <citation type="submission" date="2021-02" db="EMBL/GenBank/DDBJ databases">
        <authorList>
            <person name="Kimball J.A."/>
            <person name="Haas M.W."/>
            <person name="Macchietto M."/>
            <person name="Kono T."/>
            <person name="Duquette J."/>
            <person name="Shao M."/>
        </authorList>
    </citation>
    <scope>NUCLEOTIDE SEQUENCE</scope>
    <source>
        <tissue evidence="4">Fresh leaf tissue</tissue>
    </source>
</reference>
<feature type="region of interest" description="Disordered" evidence="3">
    <location>
        <begin position="73"/>
        <end position="120"/>
    </location>
</feature>
<feature type="compositionally biased region" description="Basic residues" evidence="3">
    <location>
        <begin position="101"/>
        <end position="110"/>
    </location>
</feature>
<keyword evidence="5" id="KW-1185">Reference proteome</keyword>
<dbReference type="EMBL" id="JAAALK010000085">
    <property type="protein sequence ID" value="KAG8083404.1"/>
    <property type="molecule type" value="Genomic_DNA"/>
</dbReference>
<proteinExistence type="inferred from homology"/>
<reference evidence="4" key="1">
    <citation type="journal article" date="2021" name="bioRxiv">
        <title>Whole Genome Assembly and Annotation of Northern Wild Rice, Zizania palustris L., Supports a Whole Genome Duplication in the Zizania Genus.</title>
        <authorList>
            <person name="Haas M."/>
            <person name="Kono T."/>
            <person name="Macchietto M."/>
            <person name="Millas R."/>
            <person name="McGilp L."/>
            <person name="Shao M."/>
            <person name="Duquette J."/>
            <person name="Hirsch C.N."/>
            <person name="Kimball J."/>
        </authorList>
    </citation>
    <scope>NUCLEOTIDE SEQUENCE</scope>
    <source>
        <tissue evidence="4">Fresh leaf tissue</tissue>
    </source>
</reference>
<comment type="caution">
    <text evidence="4">The sequence shown here is derived from an EMBL/GenBank/DDBJ whole genome shotgun (WGS) entry which is preliminary data.</text>
</comment>
<organism evidence="4 5">
    <name type="scientific">Zizania palustris</name>
    <name type="common">Northern wild rice</name>
    <dbReference type="NCBI Taxonomy" id="103762"/>
    <lineage>
        <taxon>Eukaryota</taxon>
        <taxon>Viridiplantae</taxon>
        <taxon>Streptophyta</taxon>
        <taxon>Embryophyta</taxon>
        <taxon>Tracheophyta</taxon>
        <taxon>Spermatophyta</taxon>
        <taxon>Magnoliopsida</taxon>
        <taxon>Liliopsida</taxon>
        <taxon>Poales</taxon>
        <taxon>Poaceae</taxon>
        <taxon>BOP clade</taxon>
        <taxon>Oryzoideae</taxon>
        <taxon>Oryzeae</taxon>
        <taxon>Zizaniinae</taxon>
        <taxon>Zizania</taxon>
    </lineage>
</organism>
<protein>
    <submittedName>
        <fullName evidence="4">Uncharacterized protein</fullName>
    </submittedName>
</protein>
<dbReference type="OrthoDB" id="66620at2759"/>